<dbReference type="NCBIfam" id="TIGR01167">
    <property type="entry name" value="LPXTG_anchor"/>
    <property type="match status" value="1"/>
</dbReference>
<keyword evidence="3" id="KW-0732">Signal</keyword>
<feature type="signal peptide" evidence="3">
    <location>
        <begin position="1"/>
        <end position="22"/>
    </location>
</feature>
<feature type="region of interest" description="Disordered" evidence="1">
    <location>
        <begin position="222"/>
        <end position="301"/>
    </location>
</feature>
<evidence type="ECO:0000256" key="1">
    <source>
        <dbReference type="SAM" id="MobiDB-lite"/>
    </source>
</evidence>
<protein>
    <submittedName>
        <fullName evidence="4">LPXTG cell wall anchor domain-containing protein</fullName>
    </submittedName>
</protein>
<keyword evidence="2" id="KW-0812">Transmembrane</keyword>
<evidence type="ECO:0000313" key="5">
    <source>
        <dbReference type="Proteomes" id="UP000677804"/>
    </source>
</evidence>
<dbReference type="Proteomes" id="UP000677804">
    <property type="component" value="Chromosome"/>
</dbReference>
<evidence type="ECO:0000313" key="4">
    <source>
        <dbReference type="EMBL" id="QVI62443.1"/>
    </source>
</evidence>
<name>A0ABX8D4P9_9CELL</name>
<evidence type="ECO:0000256" key="2">
    <source>
        <dbReference type="SAM" id="Phobius"/>
    </source>
</evidence>
<organism evidence="4 5">
    <name type="scientific">Cellulomonas wangleii</name>
    <dbReference type="NCBI Taxonomy" id="2816956"/>
    <lineage>
        <taxon>Bacteria</taxon>
        <taxon>Bacillati</taxon>
        <taxon>Actinomycetota</taxon>
        <taxon>Actinomycetes</taxon>
        <taxon>Micrococcales</taxon>
        <taxon>Cellulomonadaceae</taxon>
        <taxon>Cellulomonas</taxon>
    </lineage>
</organism>
<sequence>MNPRLPIVLLSAAALLVLPATAATAGGGHHGSTKPGYSSGPDKGKPGSSKPAPGKPGTPAPAPADLCGGKRAGEPIAWDSYTCEKATGYFLYKKLDTRKPAAFHNSGPQHRVALHPVWAWPSADGSLRHGASTKLPKKAEIIPLELGTEDAAAVCAAPEAYGLQVDLVGNGIAGTRVDLATVVPTVIVPPSSGFAPEILAYYGHYDVKKLVDLGTLCDAGEVVPAPAPEPTPEPTQAPTPTPEPSVTPTPSPEPTPVEEVVVAPEPSPTPTERAEVLPAPAETPTPAVTTPSAPTPTPTATERAEVLSATDDGDTLAATGAQVTVGLLAALAAIAGGAALVLARRRQSTDG</sequence>
<gene>
    <name evidence="4" type="ORF">KG103_00310</name>
</gene>
<feature type="compositionally biased region" description="Low complexity" evidence="1">
    <location>
        <begin position="34"/>
        <end position="52"/>
    </location>
</feature>
<keyword evidence="2" id="KW-0472">Membrane</keyword>
<feature type="compositionally biased region" description="Pro residues" evidence="1">
    <location>
        <begin position="225"/>
        <end position="255"/>
    </location>
</feature>
<feature type="transmembrane region" description="Helical" evidence="2">
    <location>
        <begin position="323"/>
        <end position="343"/>
    </location>
</feature>
<feature type="compositionally biased region" description="Pro residues" evidence="1">
    <location>
        <begin position="53"/>
        <end position="62"/>
    </location>
</feature>
<reference evidence="4 5" key="1">
    <citation type="submission" date="2021-05" db="EMBL/GenBank/DDBJ databases">
        <title>Novel species in genus Cellulomonas.</title>
        <authorList>
            <person name="Zhang G."/>
        </authorList>
    </citation>
    <scope>NUCLEOTIDE SEQUENCE [LARGE SCALE GENOMIC DNA]</scope>
    <source>
        <strain evidence="5">zg-ZUI222</strain>
    </source>
</reference>
<keyword evidence="2" id="KW-1133">Transmembrane helix</keyword>
<feature type="chain" id="PRO_5046287006" evidence="3">
    <location>
        <begin position="23"/>
        <end position="351"/>
    </location>
</feature>
<evidence type="ECO:0000256" key="3">
    <source>
        <dbReference type="SAM" id="SignalP"/>
    </source>
</evidence>
<feature type="compositionally biased region" description="Low complexity" evidence="1">
    <location>
        <begin position="276"/>
        <end position="292"/>
    </location>
</feature>
<dbReference type="EMBL" id="CP074405">
    <property type="protein sequence ID" value="QVI62443.1"/>
    <property type="molecule type" value="Genomic_DNA"/>
</dbReference>
<dbReference type="RefSeq" id="WP_207340103.1">
    <property type="nucleotide sequence ID" value="NZ_CP074405.1"/>
</dbReference>
<proteinExistence type="predicted"/>
<keyword evidence="5" id="KW-1185">Reference proteome</keyword>
<feature type="region of interest" description="Disordered" evidence="1">
    <location>
        <begin position="24"/>
        <end position="68"/>
    </location>
</feature>
<accession>A0ABX8D4P9</accession>